<sequence length="304" mass="33971">MRERLACAPTYLDRLNVVPLPYRGVSVQPYAGDMTEPAIVGHLLGRETYRRTEFIVLCGPDSRHAVVAVSARDRAPLFSPIMGVEVLGLPETCVYVRDPETDCGNRSALARLALEHNVGADRTLICEGKFDHVNFIHHPRPLMLRVVEVTPPEPPKLFDLVRHVLSYADLPPIVPILERIELTSLVSETPAAFLVPCRSGGLDDLGAPIHYLDERPPAREAWTLIGCERSLQFHRHYYGDEPPRIEMCPRVIAGGRSEPTILKCCLLEFDIERDGETLIVPWGADLPMVERALRALSQHLEAQS</sequence>
<dbReference type="InterPro" id="IPR056131">
    <property type="entry name" value="DUF7714"/>
</dbReference>
<protein>
    <submittedName>
        <fullName evidence="1">Uncharacterized protein</fullName>
    </submittedName>
</protein>
<evidence type="ECO:0000313" key="1">
    <source>
        <dbReference type="EMBL" id="BDV35023.1"/>
    </source>
</evidence>
<dbReference type="Pfam" id="PF24830">
    <property type="entry name" value="DUF7714"/>
    <property type="match status" value="1"/>
</dbReference>
<keyword evidence="2" id="KW-1185">Reference proteome</keyword>
<accession>A0ABN6VH50</accession>
<organism evidence="1 2">
    <name type="scientific">Methylocystis iwaonis</name>
    <dbReference type="NCBI Taxonomy" id="2885079"/>
    <lineage>
        <taxon>Bacteria</taxon>
        <taxon>Pseudomonadati</taxon>
        <taxon>Pseudomonadota</taxon>
        <taxon>Alphaproteobacteria</taxon>
        <taxon>Hyphomicrobiales</taxon>
        <taxon>Methylocystaceae</taxon>
        <taxon>Methylocystis</taxon>
    </lineage>
</organism>
<dbReference type="RefSeq" id="WP_281928340.1">
    <property type="nucleotide sequence ID" value="NZ_AP027142.1"/>
</dbReference>
<proteinExistence type="predicted"/>
<evidence type="ECO:0000313" key="2">
    <source>
        <dbReference type="Proteomes" id="UP001317629"/>
    </source>
</evidence>
<reference evidence="1 2" key="1">
    <citation type="journal article" date="2023" name="Int. J. Syst. Evol. Microbiol.">
        <title>Methylocystis iwaonis sp. nov., a type II methane-oxidizing bacterium from surface soil of a rice paddy field in Japan, and emended description of the genus Methylocystis (ex Whittenbury et al. 1970) Bowman et al. 1993.</title>
        <authorList>
            <person name="Kaise H."/>
            <person name="Sawadogo J.B."/>
            <person name="Alam M.S."/>
            <person name="Ueno C."/>
            <person name="Dianou D."/>
            <person name="Shinjo R."/>
            <person name="Asakawa S."/>
        </authorList>
    </citation>
    <scope>NUCLEOTIDE SEQUENCE [LARGE SCALE GENOMIC DNA]</scope>
    <source>
        <strain evidence="1 2">SS37A-Re</strain>
    </source>
</reference>
<dbReference type="EMBL" id="AP027142">
    <property type="protein sequence ID" value="BDV35023.1"/>
    <property type="molecule type" value="Genomic_DNA"/>
</dbReference>
<gene>
    <name evidence="1" type="ORF">SS37A_25520</name>
</gene>
<name>A0ABN6VH50_9HYPH</name>
<dbReference type="Proteomes" id="UP001317629">
    <property type="component" value="Chromosome"/>
</dbReference>